<dbReference type="EMBL" id="IACJ01074648">
    <property type="protein sequence ID" value="LAA47249.1"/>
    <property type="molecule type" value="Transcribed_RNA"/>
</dbReference>
<accession>A0A2D4FJ64</accession>
<name>A0A2D4FJ64_MICCO</name>
<reference evidence="1" key="2">
    <citation type="submission" date="2017-11" db="EMBL/GenBank/DDBJ databases">
        <title>Coralsnake Venomics: Analyses of Venom Gland Transcriptomes and Proteomes of Six Brazilian Taxa.</title>
        <authorList>
            <person name="Aird S.D."/>
            <person name="Jorge da Silva N."/>
            <person name="Qiu L."/>
            <person name="Villar-Briones A."/>
            <person name="Aparecida-Saddi V."/>
            <person name="Campos-Telles M.P."/>
            <person name="Grau M."/>
            <person name="Mikheyev A.S."/>
        </authorList>
    </citation>
    <scope>NUCLEOTIDE SEQUENCE</scope>
    <source>
        <tissue evidence="1">Venom_gland</tissue>
    </source>
</reference>
<organism evidence="1">
    <name type="scientific">Micrurus corallinus</name>
    <name type="common">Brazilian coral snake</name>
    <dbReference type="NCBI Taxonomy" id="54390"/>
    <lineage>
        <taxon>Eukaryota</taxon>
        <taxon>Metazoa</taxon>
        <taxon>Chordata</taxon>
        <taxon>Craniata</taxon>
        <taxon>Vertebrata</taxon>
        <taxon>Euteleostomi</taxon>
        <taxon>Lepidosauria</taxon>
        <taxon>Squamata</taxon>
        <taxon>Bifurcata</taxon>
        <taxon>Unidentata</taxon>
        <taxon>Episquamata</taxon>
        <taxon>Toxicofera</taxon>
        <taxon>Serpentes</taxon>
        <taxon>Colubroidea</taxon>
        <taxon>Elapidae</taxon>
        <taxon>Elapinae</taxon>
        <taxon>Micrurus</taxon>
    </lineage>
</organism>
<dbReference type="AlphaFoldDB" id="A0A2D4FJ64"/>
<dbReference type="EMBL" id="IACJ01074647">
    <property type="protein sequence ID" value="LAA47246.1"/>
    <property type="molecule type" value="Transcribed_RNA"/>
</dbReference>
<sequence length="123" mass="14192">MLSAELEWSLVPSPFPGDICDFWTRSLYISISERNFALKLDKYFLFFLHTHTIRVEEKFKISLSSCFPPSLTYTLILITLHTISIAQKQGSHSNSQVQYSVFQTYSEMCLVIPIQSARFVGLF</sequence>
<evidence type="ECO:0000313" key="1">
    <source>
        <dbReference type="EMBL" id="LAA47246.1"/>
    </source>
</evidence>
<proteinExistence type="predicted"/>
<reference evidence="1" key="1">
    <citation type="submission" date="2017-07" db="EMBL/GenBank/DDBJ databases">
        <authorList>
            <person name="Mikheyev A."/>
            <person name="Grau M."/>
        </authorList>
    </citation>
    <scope>NUCLEOTIDE SEQUENCE</scope>
    <source>
        <tissue evidence="1">Venom_gland</tissue>
    </source>
</reference>
<protein>
    <submittedName>
        <fullName evidence="1">Uncharacterized protein</fullName>
    </submittedName>
</protein>